<evidence type="ECO:0000313" key="8">
    <source>
        <dbReference type="Proteomes" id="UP001221519"/>
    </source>
</evidence>
<dbReference type="PANTHER" id="PTHR23044">
    <property type="entry name" value="3'-5' EXONUCLEASE ERI1-RELATED"/>
    <property type="match status" value="1"/>
</dbReference>
<organism evidence="5 7">
    <name type="scientific">Paenibacillus urinalis</name>
    <dbReference type="NCBI Taxonomy" id="521520"/>
    <lineage>
        <taxon>Bacteria</taxon>
        <taxon>Bacillati</taxon>
        <taxon>Bacillota</taxon>
        <taxon>Bacilli</taxon>
        <taxon>Bacillales</taxon>
        <taxon>Paenibacillaceae</taxon>
        <taxon>Paenibacillus</taxon>
    </lineage>
</organism>
<feature type="domain" description="Exonuclease" evidence="4">
    <location>
        <begin position="3"/>
        <end position="183"/>
    </location>
</feature>
<sequence length="223" mass="25154">MVNYIVLDLEFMCLRGRSGGDIIEIGAIKMTTNEANQGIIMTDLFHSYVKPERNPKVNAMTTALTGITQEDVDGASGFKDILSAFTNWIGDEPYYFIAWGPDDKYQLVRHCRERDLSLSWLMNYNDLQLQFTMLHGENSGNRFGLKRALEHLNLVFMGRPHQALDDALNTGRIFAHVYPKLTLTNNNAAEEPLYTSELVYSSGSGEEKNMPFSDLANMLGMVL</sequence>
<evidence type="ECO:0000313" key="7">
    <source>
        <dbReference type="Proteomes" id="UP001220962"/>
    </source>
</evidence>
<dbReference type="Pfam" id="PF00929">
    <property type="entry name" value="RNase_T"/>
    <property type="match status" value="1"/>
</dbReference>
<gene>
    <name evidence="5" type="ORF">PUW23_04105</name>
    <name evidence="6" type="ORF">PUW25_03780</name>
</gene>
<keyword evidence="3 5" id="KW-0269">Exonuclease</keyword>
<dbReference type="GO" id="GO:0000175">
    <property type="term" value="F:3'-5'-RNA exonuclease activity"/>
    <property type="evidence" value="ECO:0007669"/>
    <property type="project" value="InterPro"/>
</dbReference>
<dbReference type="InterPro" id="IPR051274">
    <property type="entry name" value="3-5_Exoribonuclease"/>
</dbReference>
<protein>
    <submittedName>
        <fullName evidence="5">Exonuclease domain-containing protein</fullName>
    </submittedName>
</protein>
<dbReference type="InterPro" id="IPR013520">
    <property type="entry name" value="Ribonucl_H"/>
</dbReference>
<dbReference type="Gene3D" id="3.30.420.10">
    <property type="entry name" value="Ribonuclease H-like superfamily/Ribonuclease H"/>
    <property type="match status" value="1"/>
</dbReference>
<dbReference type="Proteomes" id="UP001220962">
    <property type="component" value="Chromosome"/>
</dbReference>
<reference evidence="5 8" key="1">
    <citation type="submission" date="2023-02" db="EMBL/GenBank/DDBJ databases">
        <title>Pathogen: clinical or host-associated sample.</title>
        <authorList>
            <person name="Hergert J."/>
            <person name="Casey R."/>
            <person name="Wagner J."/>
            <person name="Young E.L."/>
            <person name="Oakeson K.F."/>
        </authorList>
    </citation>
    <scope>NUCLEOTIDE SEQUENCE</scope>
    <source>
        <strain evidence="6 8">2022CK-00829</strain>
        <strain evidence="5">2022CK-00830</strain>
    </source>
</reference>
<keyword evidence="1" id="KW-0540">Nuclease</keyword>
<dbReference type="InterPro" id="IPR047201">
    <property type="entry name" value="ERI-1_3'hExo-like"/>
</dbReference>
<name>A0AAX3N0R7_9BACL</name>
<evidence type="ECO:0000313" key="6">
    <source>
        <dbReference type="EMBL" id="WDI03115.1"/>
    </source>
</evidence>
<dbReference type="SUPFAM" id="SSF53098">
    <property type="entry name" value="Ribonuclease H-like"/>
    <property type="match status" value="1"/>
</dbReference>
<dbReference type="InterPro" id="IPR036397">
    <property type="entry name" value="RNaseH_sf"/>
</dbReference>
<proteinExistence type="predicted"/>
<dbReference type="PANTHER" id="PTHR23044:SF61">
    <property type="entry name" value="3'-5' EXORIBONUCLEASE 1-RELATED"/>
    <property type="match status" value="1"/>
</dbReference>
<dbReference type="EMBL" id="CP118108">
    <property type="protein sequence ID" value="WDI03115.1"/>
    <property type="molecule type" value="Genomic_DNA"/>
</dbReference>
<evidence type="ECO:0000256" key="2">
    <source>
        <dbReference type="ARBA" id="ARBA00022801"/>
    </source>
</evidence>
<dbReference type="Proteomes" id="UP001221519">
    <property type="component" value="Chromosome"/>
</dbReference>
<dbReference type="EMBL" id="CP118101">
    <property type="protein sequence ID" value="WDH83436.1"/>
    <property type="molecule type" value="Genomic_DNA"/>
</dbReference>
<evidence type="ECO:0000256" key="3">
    <source>
        <dbReference type="ARBA" id="ARBA00022839"/>
    </source>
</evidence>
<keyword evidence="8" id="KW-1185">Reference proteome</keyword>
<evidence type="ECO:0000313" key="5">
    <source>
        <dbReference type="EMBL" id="WDH83436.1"/>
    </source>
</evidence>
<accession>A0AAX3N0R7</accession>
<keyword evidence="2" id="KW-0378">Hydrolase</keyword>
<dbReference type="InterPro" id="IPR012337">
    <property type="entry name" value="RNaseH-like_sf"/>
</dbReference>
<evidence type="ECO:0000256" key="1">
    <source>
        <dbReference type="ARBA" id="ARBA00022722"/>
    </source>
</evidence>
<evidence type="ECO:0000259" key="4">
    <source>
        <dbReference type="SMART" id="SM00479"/>
    </source>
</evidence>
<dbReference type="GO" id="GO:0003676">
    <property type="term" value="F:nucleic acid binding"/>
    <property type="evidence" value="ECO:0007669"/>
    <property type="project" value="InterPro"/>
</dbReference>
<dbReference type="SMART" id="SM00479">
    <property type="entry name" value="EXOIII"/>
    <property type="match status" value="1"/>
</dbReference>
<dbReference type="RefSeq" id="WP_047912876.1">
    <property type="nucleotide sequence ID" value="NZ_CP118101.1"/>
</dbReference>
<dbReference type="AlphaFoldDB" id="A0AAX3N0R7"/>
<dbReference type="CDD" id="cd06133">
    <property type="entry name" value="ERI-1_3'hExo_like"/>
    <property type="match status" value="1"/>
</dbReference>